<gene>
    <name evidence="1" type="ORF">MENTE1834_LOCUS29535</name>
</gene>
<proteinExistence type="predicted"/>
<accession>A0ACB0ZT09</accession>
<dbReference type="Proteomes" id="UP001497535">
    <property type="component" value="Unassembled WGS sequence"/>
</dbReference>
<name>A0ACB0ZT09_MELEN</name>
<protein>
    <submittedName>
        <fullName evidence="1">Uncharacterized protein</fullName>
    </submittedName>
</protein>
<evidence type="ECO:0000313" key="2">
    <source>
        <dbReference type="Proteomes" id="UP001497535"/>
    </source>
</evidence>
<comment type="caution">
    <text evidence="1">The sequence shown here is derived from an EMBL/GenBank/DDBJ whole genome shotgun (WGS) entry which is preliminary data.</text>
</comment>
<evidence type="ECO:0000313" key="1">
    <source>
        <dbReference type="EMBL" id="CAK5082266.1"/>
    </source>
</evidence>
<reference evidence="1" key="1">
    <citation type="submission" date="2023-11" db="EMBL/GenBank/DDBJ databases">
        <authorList>
            <person name="Poullet M."/>
        </authorList>
    </citation>
    <scope>NUCLEOTIDE SEQUENCE</scope>
    <source>
        <strain evidence="1">E1834</strain>
    </source>
</reference>
<sequence>MGTHFLIGLRTDNFVILAADRNMYMYGALKLSKGFSLFLNESLNFLEYERDYKLGKRLYMICGGESGDMDSFATWAKANIDLYERYEMRPHAVQHWLRKSMAENLRSEDMWRVNCIIGGYDLLDKTTFMSMMDHYATNLPCQDYIFSGFPGNFGYAIMDNLYKPDMTEEEGLDAVKKCIDQSAKRSIIHLTGFRVIVINAEGSKVIEGFKPEI</sequence>
<dbReference type="EMBL" id="CAVMJV010000046">
    <property type="protein sequence ID" value="CAK5082266.1"/>
    <property type="molecule type" value="Genomic_DNA"/>
</dbReference>
<keyword evidence="2" id="KW-1185">Reference proteome</keyword>
<organism evidence="1 2">
    <name type="scientific">Meloidogyne enterolobii</name>
    <name type="common">Root-knot nematode worm</name>
    <name type="synonym">Meloidogyne mayaguensis</name>
    <dbReference type="NCBI Taxonomy" id="390850"/>
    <lineage>
        <taxon>Eukaryota</taxon>
        <taxon>Metazoa</taxon>
        <taxon>Ecdysozoa</taxon>
        <taxon>Nematoda</taxon>
        <taxon>Chromadorea</taxon>
        <taxon>Rhabditida</taxon>
        <taxon>Tylenchina</taxon>
        <taxon>Tylenchomorpha</taxon>
        <taxon>Tylenchoidea</taxon>
        <taxon>Meloidogynidae</taxon>
        <taxon>Meloidogyninae</taxon>
        <taxon>Meloidogyne</taxon>
    </lineage>
</organism>